<dbReference type="PANTHER" id="PTHR21011:SF1">
    <property type="entry name" value="SMALL RIBOSOMAL SUBUNIT PROTEIN BS6M"/>
    <property type="match status" value="1"/>
</dbReference>
<gene>
    <name evidence="8 9" type="primary">rpsF</name>
    <name evidence="9" type="ORF">GCM10007968_22180</name>
</gene>
<sequence length="101" mass="11752">MRKYEIMYILRPDMEEDQEKAVKEKVASILTGNGAEINDVKEMGKRRLAYEINDFNTGVYSVLYVTAGSTAINEFDRLVKINEDVIRFMIIKDERKPEESK</sequence>
<dbReference type="RefSeq" id="WP_188803323.1">
    <property type="nucleotide sequence ID" value="NZ_BMOK01000009.1"/>
</dbReference>
<evidence type="ECO:0000256" key="2">
    <source>
        <dbReference type="ARBA" id="ARBA00022730"/>
    </source>
</evidence>
<dbReference type="InterPro" id="IPR035980">
    <property type="entry name" value="Ribosomal_bS6_sf"/>
</dbReference>
<proteinExistence type="inferred from homology"/>
<evidence type="ECO:0000256" key="1">
    <source>
        <dbReference type="ARBA" id="ARBA00009512"/>
    </source>
</evidence>
<reference evidence="9" key="2">
    <citation type="submission" date="2020-09" db="EMBL/GenBank/DDBJ databases">
        <authorList>
            <person name="Sun Q."/>
            <person name="Ohkuma M."/>
        </authorList>
    </citation>
    <scope>NUCLEOTIDE SEQUENCE</scope>
    <source>
        <strain evidence="9">JCM 15325</strain>
    </source>
</reference>
<dbReference type="HAMAP" id="MF_00360">
    <property type="entry name" value="Ribosomal_bS6"/>
    <property type="match status" value="1"/>
</dbReference>
<dbReference type="AlphaFoldDB" id="A0A917S538"/>
<dbReference type="InterPro" id="IPR020814">
    <property type="entry name" value="Ribosomal_S6_plastid/chlpt"/>
</dbReference>
<keyword evidence="3 8" id="KW-0694">RNA-binding</keyword>
<evidence type="ECO:0000313" key="10">
    <source>
        <dbReference type="Proteomes" id="UP000654670"/>
    </source>
</evidence>
<organism evidence="9 10">
    <name type="scientific">Sporolactobacillus putidus</name>
    <dbReference type="NCBI Taxonomy" id="492735"/>
    <lineage>
        <taxon>Bacteria</taxon>
        <taxon>Bacillati</taxon>
        <taxon>Bacillota</taxon>
        <taxon>Bacilli</taxon>
        <taxon>Bacillales</taxon>
        <taxon>Sporolactobacillaceae</taxon>
        <taxon>Sporolactobacillus</taxon>
    </lineage>
</organism>
<dbReference type="GO" id="GO:0070181">
    <property type="term" value="F:small ribosomal subunit rRNA binding"/>
    <property type="evidence" value="ECO:0007669"/>
    <property type="project" value="TreeGrafter"/>
</dbReference>
<name>A0A917S538_9BACL</name>
<dbReference type="Proteomes" id="UP000654670">
    <property type="component" value="Unassembled WGS sequence"/>
</dbReference>
<dbReference type="InterPro" id="IPR000529">
    <property type="entry name" value="Ribosomal_bS6"/>
</dbReference>
<accession>A0A917S538</accession>
<dbReference type="GO" id="GO:0005840">
    <property type="term" value="C:ribosome"/>
    <property type="evidence" value="ECO:0007669"/>
    <property type="project" value="UniProtKB-KW"/>
</dbReference>
<protein>
    <recommendedName>
        <fullName evidence="7 8">Small ribosomal subunit protein bS6</fullName>
    </recommendedName>
</protein>
<dbReference type="InterPro" id="IPR014717">
    <property type="entry name" value="Transl_elong_EF1B/ribsomal_bS6"/>
</dbReference>
<dbReference type="Gene3D" id="3.30.70.60">
    <property type="match status" value="1"/>
</dbReference>
<dbReference type="GO" id="GO:0005737">
    <property type="term" value="C:cytoplasm"/>
    <property type="evidence" value="ECO:0007669"/>
    <property type="project" value="UniProtKB-ARBA"/>
</dbReference>
<keyword evidence="10" id="KW-1185">Reference proteome</keyword>
<dbReference type="PANTHER" id="PTHR21011">
    <property type="entry name" value="MITOCHONDRIAL 28S RIBOSOMAL PROTEIN S6"/>
    <property type="match status" value="1"/>
</dbReference>
<dbReference type="PROSITE" id="PS01048">
    <property type="entry name" value="RIBOSOMAL_S6"/>
    <property type="match status" value="1"/>
</dbReference>
<evidence type="ECO:0000256" key="7">
    <source>
        <dbReference type="ARBA" id="ARBA00035294"/>
    </source>
</evidence>
<dbReference type="EMBL" id="BMOK01000009">
    <property type="protein sequence ID" value="GGL57766.1"/>
    <property type="molecule type" value="Genomic_DNA"/>
</dbReference>
<reference evidence="9" key="1">
    <citation type="journal article" date="2014" name="Int. J. Syst. Evol. Microbiol.">
        <title>Complete genome sequence of Corynebacterium casei LMG S-19264T (=DSM 44701T), isolated from a smear-ripened cheese.</title>
        <authorList>
            <consortium name="US DOE Joint Genome Institute (JGI-PGF)"/>
            <person name="Walter F."/>
            <person name="Albersmeier A."/>
            <person name="Kalinowski J."/>
            <person name="Ruckert C."/>
        </authorList>
    </citation>
    <scope>NUCLEOTIDE SEQUENCE</scope>
    <source>
        <strain evidence="9">JCM 15325</strain>
    </source>
</reference>
<dbReference type="NCBIfam" id="TIGR00166">
    <property type="entry name" value="S6"/>
    <property type="match status" value="1"/>
</dbReference>
<evidence type="ECO:0000256" key="4">
    <source>
        <dbReference type="ARBA" id="ARBA00022980"/>
    </source>
</evidence>
<evidence type="ECO:0000256" key="8">
    <source>
        <dbReference type="HAMAP-Rule" id="MF_00360"/>
    </source>
</evidence>
<dbReference type="InterPro" id="IPR020815">
    <property type="entry name" value="Ribosomal_bS6_CS"/>
</dbReference>
<keyword evidence="4 8" id="KW-0689">Ribosomal protein</keyword>
<comment type="similarity">
    <text evidence="1 8">Belongs to the bacterial ribosomal protein bS6 family.</text>
</comment>
<dbReference type="FunFam" id="3.30.70.60:FF:000002">
    <property type="entry name" value="30S ribosomal protein S6"/>
    <property type="match status" value="1"/>
</dbReference>
<evidence type="ECO:0000256" key="6">
    <source>
        <dbReference type="ARBA" id="ARBA00035104"/>
    </source>
</evidence>
<comment type="function">
    <text evidence="6 8">Binds together with bS18 to 16S ribosomal RNA.</text>
</comment>
<evidence type="ECO:0000256" key="3">
    <source>
        <dbReference type="ARBA" id="ARBA00022884"/>
    </source>
</evidence>
<evidence type="ECO:0000256" key="5">
    <source>
        <dbReference type="ARBA" id="ARBA00023274"/>
    </source>
</evidence>
<dbReference type="CDD" id="cd00473">
    <property type="entry name" value="bS6"/>
    <property type="match status" value="1"/>
</dbReference>
<dbReference type="GO" id="GO:1990904">
    <property type="term" value="C:ribonucleoprotein complex"/>
    <property type="evidence" value="ECO:0007669"/>
    <property type="project" value="UniProtKB-KW"/>
</dbReference>
<comment type="caution">
    <text evidence="9">The sequence shown here is derived from an EMBL/GenBank/DDBJ whole genome shotgun (WGS) entry which is preliminary data.</text>
</comment>
<dbReference type="Pfam" id="PF01250">
    <property type="entry name" value="Ribosomal_S6"/>
    <property type="match status" value="1"/>
</dbReference>
<dbReference type="GO" id="GO:0003735">
    <property type="term" value="F:structural constituent of ribosome"/>
    <property type="evidence" value="ECO:0007669"/>
    <property type="project" value="InterPro"/>
</dbReference>
<keyword evidence="2 8" id="KW-0699">rRNA-binding</keyword>
<evidence type="ECO:0000313" key="9">
    <source>
        <dbReference type="EMBL" id="GGL57766.1"/>
    </source>
</evidence>
<dbReference type="SUPFAM" id="SSF54995">
    <property type="entry name" value="Ribosomal protein S6"/>
    <property type="match status" value="1"/>
</dbReference>
<keyword evidence="5 8" id="KW-0687">Ribonucleoprotein</keyword>
<dbReference type="GO" id="GO:0006412">
    <property type="term" value="P:translation"/>
    <property type="evidence" value="ECO:0007669"/>
    <property type="project" value="UniProtKB-UniRule"/>
</dbReference>